<organism evidence="1 2">
    <name type="scientific">Smittium mucronatum</name>
    <dbReference type="NCBI Taxonomy" id="133383"/>
    <lineage>
        <taxon>Eukaryota</taxon>
        <taxon>Fungi</taxon>
        <taxon>Fungi incertae sedis</taxon>
        <taxon>Zoopagomycota</taxon>
        <taxon>Kickxellomycotina</taxon>
        <taxon>Harpellomycetes</taxon>
        <taxon>Harpellales</taxon>
        <taxon>Legeriomycetaceae</taxon>
        <taxon>Smittium</taxon>
    </lineage>
</organism>
<reference evidence="1 2" key="1">
    <citation type="journal article" date="2016" name="Mol. Biol. Evol.">
        <title>Genome-Wide Survey of Gut Fungi (Harpellales) Reveals the First Horizontally Transferred Ubiquitin Gene from a Mosquito Host.</title>
        <authorList>
            <person name="Wang Y."/>
            <person name="White M.M."/>
            <person name="Kvist S."/>
            <person name="Moncalvo J.M."/>
        </authorList>
    </citation>
    <scope>NUCLEOTIDE SEQUENCE [LARGE SCALE GENOMIC DNA]</scope>
    <source>
        <strain evidence="1 2">ALG-7-W6</strain>
    </source>
</reference>
<sequence length="22" mass="2670">MEEPRSSKRTIHYGRRLVKGRL</sequence>
<gene>
    <name evidence="1" type="ORF">AYI68_g6087</name>
</gene>
<dbReference type="AlphaFoldDB" id="A0A1R0GSF5"/>
<evidence type="ECO:0000313" key="1">
    <source>
        <dbReference type="EMBL" id="OLY79831.1"/>
    </source>
</evidence>
<keyword evidence="2" id="KW-1185">Reference proteome</keyword>
<feature type="non-terminal residue" evidence="1">
    <location>
        <position position="22"/>
    </location>
</feature>
<proteinExistence type="predicted"/>
<protein>
    <submittedName>
        <fullName evidence="1">Uncharacterized protein</fullName>
    </submittedName>
</protein>
<evidence type="ECO:0000313" key="2">
    <source>
        <dbReference type="Proteomes" id="UP000187455"/>
    </source>
</evidence>
<dbReference type="Proteomes" id="UP000187455">
    <property type="component" value="Unassembled WGS sequence"/>
</dbReference>
<name>A0A1R0GSF5_9FUNG</name>
<dbReference type="EMBL" id="LSSL01004058">
    <property type="protein sequence ID" value="OLY79831.1"/>
    <property type="molecule type" value="Genomic_DNA"/>
</dbReference>
<comment type="caution">
    <text evidence="1">The sequence shown here is derived from an EMBL/GenBank/DDBJ whole genome shotgun (WGS) entry which is preliminary data.</text>
</comment>
<accession>A0A1R0GSF5</accession>